<evidence type="ECO:0000256" key="2">
    <source>
        <dbReference type="ARBA" id="ARBA00022448"/>
    </source>
</evidence>
<feature type="transmembrane region" description="Helical" evidence="7">
    <location>
        <begin position="375"/>
        <end position="395"/>
    </location>
</feature>
<feature type="transmembrane region" description="Helical" evidence="7">
    <location>
        <begin position="155"/>
        <end position="177"/>
    </location>
</feature>
<feature type="transmembrane region" description="Helical" evidence="7">
    <location>
        <begin position="290"/>
        <end position="309"/>
    </location>
</feature>
<evidence type="ECO:0000259" key="8">
    <source>
        <dbReference type="PROSITE" id="PS50850"/>
    </source>
</evidence>
<dbReference type="Gene3D" id="1.20.1250.20">
    <property type="entry name" value="MFS general substrate transporter like domains"/>
    <property type="match status" value="1"/>
</dbReference>
<feature type="domain" description="Major facilitator superfamily (MFS) profile" evidence="8">
    <location>
        <begin position="18"/>
        <end position="399"/>
    </location>
</feature>
<dbReference type="SUPFAM" id="SSF103473">
    <property type="entry name" value="MFS general substrate transporter"/>
    <property type="match status" value="1"/>
</dbReference>
<evidence type="ECO:0000256" key="3">
    <source>
        <dbReference type="ARBA" id="ARBA00022475"/>
    </source>
</evidence>
<sequence length="399" mass="40567">MSGYECSGTRIHSRPGRAWLRAAATLFAIAYGANQFSSLMVMYREQAHYSAVAVAAFFGVYAAGLVPGLLLGGPASDRWGRRRLLLPALVVSAPASGVLALGGVAAVSEAALYTGRFAFGVVTGIAMAVGTSWVKELSQAPWDPEADAGSGARRAALALSAGFGAGPLVAGVLAQWAPLPMELPYLVHIALTLVVVAMVARLPETRPTGAFRTGLRVRVPLRFRRVVAPMAPWAFGAPALSFAVQPAALGSRLAGFGLVYATLLTTVTLGVGMCVQSWARRLSPGAGSRLGLAALVAGLLVAAAAAALGSPLLGVPASAVLGAAYGLLLVAGLLEVQRMAEPAQLAGLTAVYYALTYVGFVLPVLLAALAGAAGYPVLLVGVALLASLSLGVVAWTGRA</sequence>
<dbReference type="PANTHER" id="PTHR23517:SF13">
    <property type="entry name" value="MAJOR FACILITATOR SUPERFAMILY MFS_1"/>
    <property type="match status" value="1"/>
</dbReference>
<dbReference type="RefSeq" id="WP_343940214.1">
    <property type="nucleotide sequence ID" value="NZ_BAAAHP010000038.1"/>
</dbReference>
<dbReference type="InterPro" id="IPR020846">
    <property type="entry name" value="MFS_dom"/>
</dbReference>
<dbReference type="PANTHER" id="PTHR23517">
    <property type="entry name" value="RESISTANCE PROTEIN MDTM, PUTATIVE-RELATED-RELATED"/>
    <property type="match status" value="1"/>
</dbReference>
<reference evidence="9 10" key="1">
    <citation type="journal article" date="2019" name="Int. J. Syst. Evol. Microbiol.">
        <title>The Global Catalogue of Microorganisms (GCM) 10K type strain sequencing project: providing services to taxonomists for standard genome sequencing and annotation.</title>
        <authorList>
            <consortium name="The Broad Institute Genomics Platform"/>
            <consortium name="The Broad Institute Genome Sequencing Center for Infectious Disease"/>
            <person name="Wu L."/>
            <person name="Ma J."/>
        </authorList>
    </citation>
    <scope>NUCLEOTIDE SEQUENCE [LARGE SCALE GENOMIC DNA]</scope>
    <source>
        <strain evidence="9 10">JCM 11117</strain>
    </source>
</reference>
<dbReference type="EMBL" id="BAAAHP010000038">
    <property type="protein sequence ID" value="GAA0928044.1"/>
    <property type="molecule type" value="Genomic_DNA"/>
</dbReference>
<dbReference type="Proteomes" id="UP001499967">
    <property type="component" value="Unassembled WGS sequence"/>
</dbReference>
<dbReference type="PROSITE" id="PS50850">
    <property type="entry name" value="MFS"/>
    <property type="match status" value="1"/>
</dbReference>
<feature type="transmembrane region" description="Helical" evidence="7">
    <location>
        <begin position="346"/>
        <end position="369"/>
    </location>
</feature>
<feature type="transmembrane region" description="Helical" evidence="7">
    <location>
        <begin position="49"/>
        <end position="72"/>
    </location>
</feature>
<feature type="transmembrane region" description="Helical" evidence="7">
    <location>
        <begin position="315"/>
        <end position="334"/>
    </location>
</feature>
<keyword evidence="3" id="KW-1003">Cell membrane</keyword>
<keyword evidence="10" id="KW-1185">Reference proteome</keyword>
<evidence type="ECO:0000256" key="1">
    <source>
        <dbReference type="ARBA" id="ARBA00004651"/>
    </source>
</evidence>
<evidence type="ECO:0000256" key="7">
    <source>
        <dbReference type="SAM" id="Phobius"/>
    </source>
</evidence>
<keyword evidence="2" id="KW-0813">Transport</keyword>
<accession>A0ABN1PH81</accession>
<dbReference type="Pfam" id="PF07690">
    <property type="entry name" value="MFS_1"/>
    <property type="match status" value="1"/>
</dbReference>
<name>A0ABN1PH81_9PSEU</name>
<dbReference type="InterPro" id="IPR005829">
    <property type="entry name" value="Sugar_transporter_CS"/>
</dbReference>
<gene>
    <name evidence="9" type="ORF">GCM10009559_14220</name>
</gene>
<feature type="transmembrane region" description="Helical" evidence="7">
    <location>
        <begin position="84"/>
        <end position="107"/>
    </location>
</feature>
<evidence type="ECO:0000256" key="5">
    <source>
        <dbReference type="ARBA" id="ARBA00022989"/>
    </source>
</evidence>
<feature type="transmembrane region" description="Helical" evidence="7">
    <location>
        <begin position="20"/>
        <end position="43"/>
    </location>
</feature>
<evidence type="ECO:0000256" key="6">
    <source>
        <dbReference type="ARBA" id="ARBA00023136"/>
    </source>
</evidence>
<dbReference type="PROSITE" id="PS00216">
    <property type="entry name" value="SUGAR_TRANSPORT_1"/>
    <property type="match status" value="1"/>
</dbReference>
<keyword evidence="6 7" id="KW-0472">Membrane</keyword>
<comment type="caution">
    <text evidence="9">The sequence shown here is derived from an EMBL/GenBank/DDBJ whole genome shotgun (WGS) entry which is preliminary data.</text>
</comment>
<evidence type="ECO:0000313" key="9">
    <source>
        <dbReference type="EMBL" id="GAA0928044.1"/>
    </source>
</evidence>
<dbReference type="InterPro" id="IPR011701">
    <property type="entry name" value="MFS"/>
</dbReference>
<dbReference type="InterPro" id="IPR050171">
    <property type="entry name" value="MFS_Transporters"/>
</dbReference>
<feature type="transmembrane region" description="Helical" evidence="7">
    <location>
        <begin position="223"/>
        <end position="244"/>
    </location>
</feature>
<feature type="transmembrane region" description="Helical" evidence="7">
    <location>
        <begin position="256"/>
        <end position="278"/>
    </location>
</feature>
<evidence type="ECO:0000313" key="10">
    <source>
        <dbReference type="Proteomes" id="UP001499967"/>
    </source>
</evidence>
<dbReference type="InterPro" id="IPR036259">
    <property type="entry name" value="MFS_trans_sf"/>
</dbReference>
<organism evidence="9 10">
    <name type="scientific">Pseudonocardia zijingensis</name>
    <dbReference type="NCBI Taxonomy" id="153376"/>
    <lineage>
        <taxon>Bacteria</taxon>
        <taxon>Bacillati</taxon>
        <taxon>Actinomycetota</taxon>
        <taxon>Actinomycetes</taxon>
        <taxon>Pseudonocardiales</taxon>
        <taxon>Pseudonocardiaceae</taxon>
        <taxon>Pseudonocardia</taxon>
    </lineage>
</organism>
<feature type="transmembrane region" description="Helical" evidence="7">
    <location>
        <begin position="183"/>
        <end position="202"/>
    </location>
</feature>
<protein>
    <submittedName>
        <fullName evidence="9">MFS transporter</fullName>
    </submittedName>
</protein>
<feature type="transmembrane region" description="Helical" evidence="7">
    <location>
        <begin position="113"/>
        <end position="134"/>
    </location>
</feature>
<keyword evidence="4 7" id="KW-0812">Transmembrane</keyword>
<keyword evidence="5 7" id="KW-1133">Transmembrane helix</keyword>
<proteinExistence type="predicted"/>
<evidence type="ECO:0000256" key="4">
    <source>
        <dbReference type="ARBA" id="ARBA00022692"/>
    </source>
</evidence>
<comment type="subcellular location">
    <subcellularLocation>
        <location evidence="1">Cell membrane</location>
        <topology evidence="1">Multi-pass membrane protein</topology>
    </subcellularLocation>
</comment>